<accession>A0A6A4WCW1</accession>
<feature type="domain" description="Small-subunit processome Utp12" evidence="5">
    <location>
        <begin position="395"/>
        <end position="496"/>
    </location>
</feature>
<dbReference type="OrthoDB" id="6351484at2759"/>
<dbReference type="EMBL" id="VIIS01000774">
    <property type="protein sequence ID" value="KAF0305196.1"/>
    <property type="molecule type" value="Genomic_DNA"/>
</dbReference>
<sequence length="594" mass="62529">MSTGETPRHRKQRARSSGGGSGGPLLALGTPTGSVLVYSVLAGDLQTELTADGGTAGGAAIHCVAWDAGGQHVFGGAADGHVLQWAIKNGKVKCKLKAGKSPVFSVCPLPDGATVLTAGRTIVWWELATGAQLRQYPGHATPVTYLQHVPLPGLDGEGGYFVSAAAGGRVVSAWQLSRAADGDAQPAASVSFALSAEPSQVCVTRQPADDAVLVTAVTTTGVLHVFERQLNGVKKKPVKPKLTVRVASDCAVPKPLPVLCARPGSEQPTKLHLCHGSFLRPAFERLPYETDEPSLCLVRADPAAAPAAAPSAAAGRVKTPATDGPVRQLAAGHLSTGRKRRAGDASDAAPALPTAELPLEQRLGGLVATAAGRPAAPPSASSMAQLLVQGLASKDRAMLRTVLETEDPAVVRSTVNALPLDAVLPFIDRLGHLLRFADQSFSALQWLRAVMERHSSYLLTQTDLDSVLAPVYSSVQVRLRCFPRLLQLRGRLDLLTGQMAARRKRTAAVSSTPAEPLLSYRDDSSDDEGGLLGRPPPSPDDVSDMSDDPEMDDQEDQAMEDEDGSEEAEDAEDLEEDDEDEDSGDEDEGRAHER</sequence>
<evidence type="ECO:0000256" key="4">
    <source>
        <dbReference type="SAM" id="MobiDB-lite"/>
    </source>
</evidence>
<evidence type="ECO:0000259" key="5">
    <source>
        <dbReference type="Pfam" id="PF04003"/>
    </source>
</evidence>
<name>A0A6A4WCW1_AMPAM</name>
<dbReference type="SMART" id="SM00320">
    <property type="entry name" value="WD40"/>
    <property type="match status" value="3"/>
</dbReference>
<dbReference type="InterPro" id="IPR015943">
    <property type="entry name" value="WD40/YVTN_repeat-like_dom_sf"/>
</dbReference>
<keyword evidence="2" id="KW-0539">Nucleus</keyword>
<comment type="subcellular location">
    <subcellularLocation>
        <location evidence="1">Nucleus</location>
        <location evidence="1">Nucleolus</location>
    </subcellularLocation>
</comment>
<dbReference type="InterPro" id="IPR052414">
    <property type="entry name" value="U3_snoRNA-assoc_WDR"/>
</dbReference>
<dbReference type="PANTHER" id="PTHR44267:SF1">
    <property type="entry name" value="WD REPEAT-CONTAINING PROTEIN 43"/>
    <property type="match status" value="1"/>
</dbReference>
<dbReference type="Gene3D" id="2.130.10.10">
    <property type="entry name" value="YVTN repeat-like/Quinoprotein amine dehydrogenase"/>
    <property type="match status" value="1"/>
</dbReference>
<keyword evidence="7" id="KW-1185">Reference proteome</keyword>
<dbReference type="InterPro" id="IPR007148">
    <property type="entry name" value="SSU_processome_Utp12"/>
</dbReference>
<feature type="region of interest" description="Disordered" evidence="4">
    <location>
        <begin position="502"/>
        <end position="594"/>
    </location>
</feature>
<gene>
    <name evidence="6" type="primary">Wdr43</name>
    <name evidence="6" type="ORF">FJT64_023143</name>
</gene>
<dbReference type="AlphaFoldDB" id="A0A6A4WCW1"/>
<dbReference type="Pfam" id="PF04003">
    <property type="entry name" value="Utp12"/>
    <property type="match status" value="1"/>
</dbReference>
<evidence type="ECO:0000256" key="3">
    <source>
        <dbReference type="ARBA" id="ARBA00038335"/>
    </source>
</evidence>
<dbReference type="InterPro" id="IPR001680">
    <property type="entry name" value="WD40_rpt"/>
</dbReference>
<evidence type="ECO:0000256" key="1">
    <source>
        <dbReference type="ARBA" id="ARBA00004604"/>
    </source>
</evidence>
<evidence type="ECO:0000313" key="6">
    <source>
        <dbReference type="EMBL" id="KAF0305196.1"/>
    </source>
</evidence>
<feature type="region of interest" description="Disordered" evidence="4">
    <location>
        <begin position="332"/>
        <end position="354"/>
    </location>
</feature>
<dbReference type="SUPFAM" id="SSF50998">
    <property type="entry name" value="Quinoprotein alcohol dehydrogenase-like"/>
    <property type="match status" value="1"/>
</dbReference>
<dbReference type="PANTHER" id="PTHR44267">
    <property type="entry name" value="WD REPEAT-CONTAINING PROTEIN 43"/>
    <property type="match status" value="1"/>
</dbReference>
<comment type="similarity">
    <text evidence="3">Belongs to the UTP5 family.</text>
</comment>
<comment type="caution">
    <text evidence="6">The sequence shown here is derived from an EMBL/GenBank/DDBJ whole genome shotgun (WGS) entry which is preliminary data.</text>
</comment>
<evidence type="ECO:0000256" key="2">
    <source>
        <dbReference type="ARBA" id="ARBA00023242"/>
    </source>
</evidence>
<dbReference type="GO" id="GO:0005730">
    <property type="term" value="C:nucleolus"/>
    <property type="evidence" value="ECO:0007669"/>
    <property type="project" value="UniProtKB-SubCell"/>
</dbReference>
<protein>
    <submittedName>
        <fullName evidence="6">WD repeat-containing protein 43</fullName>
    </submittedName>
</protein>
<feature type="compositionally biased region" description="Acidic residues" evidence="4">
    <location>
        <begin position="541"/>
        <end position="588"/>
    </location>
</feature>
<dbReference type="GO" id="GO:0000462">
    <property type="term" value="P:maturation of SSU-rRNA from tricistronic rRNA transcript (SSU-rRNA, 5.8S rRNA, LSU-rRNA)"/>
    <property type="evidence" value="ECO:0007669"/>
    <property type="project" value="TreeGrafter"/>
</dbReference>
<dbReference type="Proteomes" id="UP000440578">
    <property type="component" value="Unassembled WGS sequence"/>
</dbReference>
<evidence type="ECO:0000313" key="7">
    <source>
        <dbReference type="Proteomes" id="UP000440578"/>
    </source>
</evidence>
<feature type="region of interest" description="Disordered" evidence="4">
    <location>
        <begin position="1"/>
        <end position="24"/>
    </location>
</feature>
<proteinExistence type="inferred from homology"/>
<dbReference type="InterPro" id="IPR011047">
    <property type="entry name" value="Quinoprotein_ADH-like_sf"/>
</dbReference>
<reference evidence="6 7" key="1">
    <citation type="submission" date="2019-07" db="EMBL/GenBank/DDBJ databases">
        <title>Draft genome assembly of a fouling barnacle, Amphibalanus amphitrite (Darwin, 1854): The first reference genome for Thecostraca.</title>
        <authorList>
            <person name="Kim W."/>
        </authorList>
    </citation>
    <scope>NUCLEOTIDE SEQUENCE [LARGE SCALE GENOMIC DNA]</scope>
    <source>
        <strain evidence="6">SNU_AA5</strain>
        <tissue evidence="6">Soma without cirri and trophi</tissue>
    </source>
</reference>
<dbReference type="Pfam" id="PF00400">
    <property type="entry name" value="WD40"/>
    <property type="match status" value="1"/>
</dbReference>
<organism evidence="6 7">
    <name type="scientific">Amphibalanus amphitrite</name>
    <name type="common">Striped barnacle</name>
    <name type="synonym">Balanus amphitrite</name>
    <dbReference type="NCBI Taxonomy" id="1232801"/>
    <lineage>
        <taxon>Eukaryota</taxon>
        <taxon>Metazoa</taxon>
        <taxon>Ecdysozoa</taxon>
        <taxon>Arthropoda</taxon>
        <taxon>Crustacea</taxon>
        <taxon>Multicrustacea</taxon>
        <taxon>Cirripedia</taxon>
        <taxon>Thoracica</taxon>
        <taxon>Thoracicalcarea</taxon>
        <taxon>Balanomorpha</taxon>
        <taxon>Balanoidea</taxon>
        <taxon>Balanidae</taxon>
        <taxon>Amphibalaninae</taxon>
        <taxon>Amphibalanus</taxon>
    </lineage>
</organism>